<evidence type="ECO:0000313" key="2">
    <source>
        <dbReference type="Proteomes" id="UP001642484"/>
    </source>
</evidence>
<proteinExistence type="predicted"/>
<organism evidence="1 2">
    <name type="scientific">Durusdinium trenchii</name>
    <dbReference type="NCBI Taxonomy" id="1381693"/>
    <lineage>
        <taxon>Eukaryota</taxon>
        <taxon>Sar</taxon>
        <taxon>Alveolata</taxon>
        <taxon>Dinophyceae</taxon>
        <taxon>Suessiales</taxon>
        <taxon>Symbiodiniaceae</taxon>
        <taxon>Durusdinium</taxon>
    </lineage>
</organism>
<comment type="caution">
    <text evidence="1">The sequence shown here is derived from an EMBL/GenBank/DDBJ whole genome shotgun (WGS) entry which is preliminary data.</text>
</comment>
<sequence length="503" mass="54228">MDRKGRKPWRCPKLKVTVILPSGRGEEVLVAGTAKVGDVKVAAQKSFGQGFLRLVAPDGRNLDLNEDLAKVGLQDGEYLSAVAQAPLVTRASEAFALWISGGSVVTWGNPKGGGDSSAVQDQLRHVRKICAADHAFAAVLNDGRVVTWGDPTCGGDSSGVQNRLRNVQEIHATSRAFAAVLGDGSVVTWGDPQCGGDSSEVKDRLKNVKKICQTARSFAALLDDRSVATWGCQIHGGDSSRVQEHLRNVQCIFAEISGSFHALTDSEEDITWGRGQWHRLTTARSDLRIAQDLQTNALISVVAFADGAFVTTAGLSTDDSSVQEFKLMARIVHLQQELKVKLCMLCMNLTRGEAELLHLCWLPYKGNGRTGVWDRLKNVQMIRFTQTAFAAVLADGTVETWGSRRHGGNCRTVETRLIDVQDISATFGAFAARLGSGRVVTWGDPTCGGDSSGVQNRLRNVQEIHATSCAFAAVLGDGSVVTWGDPQCGGDARKVQEELQWLS</sequence>
<dbReference type="EMBL" id="CAXAMN010005102">
    <property type="protein sequence ID" value="CAK9012276.1"/>
    <property type="molecule type" value="Genomic_DNA"/>
</dbReference>
<dbReference type="InterPro" id="IPR009091">
    <property type="entry name" value="RCC1/BLIP-II"/>
</dbReference>
<reference evidence="1 2" key="1">
    <citation type="submission" date="2024-02" db="EMBL/GenBank/DDBJ databases">
        <authorList>
            <person name="Chen Y."/>
            <person name="Shah S."/>
            <person name="Dougan E. K."/>
            <person name="Thang M."/>
            <person name="Chan C."/>
        </authorList>
    </citation>
    <scope>NUCLEOTIDE SEQUENCE [LARGE SCALE GENOMIC DNA]</scope>
</reference>
<accession>A0ABP0JDA2</accession>
<name>A0ABP0JDA2_9DINO</name>
<dbReference type="CDD" id="cd17039">
    <property type="entry name" value="Ubl_ubiquitin_like"/>
    <property type="match status" value="1"/>
</dbReference>
<dbReference type="PANTHER" id="PTHR45982">
    <property type="entry name" value="REGULATOR OF CHROMOSOME CONDENSATION"/>
    <property type="match status" value="1"/>
</dbReference>
<protein>
    <recommendedName>
        <fullName evidence="3">E3 ubiquitin-protein ligase HERC2</fullName>
    </recommendedName>
</protein>
<evidence type="ECO:0008006" key="3">
    <source>
        <dbReference type="Google" id="ProtNLM"/>
    </source>
</evidence>
<dbReference type="Gene3D" id="2.130.10.30">
    <property type="entry name" value="Regulator of chromosome condensation 1/beta-lactamase-inhibitor protein II"/>
    <property type="match status" value="2"/>
</dbReference>
<keyword evidence="2" id="KW-1185">Reference proteome</keyword>
<dbReference type="PANTHER" id="PTHR45982:SF1">
    <property type="entry name" value="REGULATOR OF CHROMOSOME CONDENSATION"/>
    <property type="match status" value="1"/>
</dbReference>
<dbReference type="SUPFAM" id="SSF50985">
    <property type="entry name" value="RCC1/BLIP-II"/>
    <property type="match status" value="2"/>
</dbReference>
<dbReference type="Proteomes" id="UP001642484">
    <property type="component" value="Unassembled WGS sequence"/>
</dbReference>
<evidence type="ECO:0000313" key="1">
    <source>
        <dbReference type="EMBL" id="CAK9012276.1"/>
    </source>
</evidence>
<gene>
    <name evidence="1" type="ORF">CCMP2556_LOCUS10791</name>
</gene>
<dbReference type="InterPro" id="IPR051553">
    <property type="entry name" value="Ran_GTPase-activating"/>
</dbReference>